<protein>
    <submittedName>
        <fullName evidence="3">Uncharacterized protein</fullName>
    </submittedName>
</protein>
<dbReference type="AlphaFoldDB" id="A0AAV6RUW2"/>
<dbReference type="EMBL" id="JAGKHQ010000009">
    <property type="protein sequence ID" value="KAG7508839.1"/>
    <property type="molecule type" value="Genomic_DNA"/>
</dbReference>
<feature type="region of interest" description="Disordered" evidence="1">
    <location>
        <begin position="1"/>
        <end position="29"/>
    </location>
</feature>
<comment type="caution">
    <text evidence="3">The sequence shown here is derived from an EMBL/GenBank/DDBJ whole genome shotgun (WGS) entry which is preliminary data.</text>
</comment>
<evidence type="ECO:0000313" key="3">
    <source>
        <dbReference type="EMBL" id="KAG7508839.1"/>
    </source>
</evidence>
<keyword evidence="2" id="KW-0472">Membrane</keyword>
<evidence type="ECO:0000256" key="1">
    <source>
        <dbReference type="SAM" id="MobiDB-lite"/>
    </source>
</evidence>
<dbReference type="Proteomes" id="UP000693946">
    <property type="component" value="Linkage Group LG17"/>
</dbReference>
<sequence length="122" mass="13932">MLYPLPSDKYKRTGDNSSRRPERDGRPKEAAAEIHRKCYDSDASSMQSVAGIKATYSDVHWIISSSHSTSRLSSVLQPFITFPTVRVYVCVSISICYLLGFLLHLYCWKIFYFSIVVKVDDI</sequence>
<keyword evidence="2" id="KW-0812">Transmembrane</keyword>
<organism evidence="3 4">
    <name type="scientific">Solea senegalensis</name>
    <name type="common">Senegalese sole</name>
    <dbReference type="NCBI Taxonomy" id="28829"/>
    <lineage>
        <taxon>Eukaryota</taxon>
        <taxon>Metazoa</taxon>
        <taxon>Chordata</taxon>
        <taxon>Craniata</taxon>
        <taxon>Vertebrata</taxon>
        <taxon>Euteleostomi</taxon>
        <taxon>Actinopterygii</taxon>
        <taxon>Neopterygii</taxon>
        <taxon>Teleostei</taxon>
        <taxon>Neoteleostei</taxon>
        <taxon>Acanthomorphata</taxon>
        <taxon>Carangaria</taxon>
        <taxon>Pleuronectiformes</taxon>
        <taxon>Pleuronectoidei</taxon>
        <taxon>Soleidae</taxon>
        <taxon>Solea</taxon>
    </lineage>
</organism>
<evidence type="ECO:0000313" key="4">
    <source>
        <dbReference type="Proteomes" id="UP000693946"/>
    </source>
</evidence>
<keyword evidence="2" id="KW-1133">Transmembrane helix</keyword>
<feature type="compositionally biased region" description="Basic and acidic residues" evidence="1">
    <location>
        <begin position="8"/>
        <end position="29"/>
    </location>
</feature>
<proteinExistence type="predicted"/>
<reference evidence="3 4" key="1">
    <citation type="journal article" date="2021" name="Sci. Rep.">
        <title>Chromosome anchoring in Senegalese sole (Solea senegalensis) reveals sex-associated markers and genome rearrangements in flatfish.</title>
        <authorList>
            <person name="Guerrero-Cozar I."/>
            <person name="Gomez-Garrido J."/>
            <person name="Berbel C."/>
            <person name="Martinez-Blanch J.F."/>
            <person name="Alioto T."/>
            <person name="Claros M.G."/>
            <person name="Gagnaire P.A."/>
            <person name="Manchado M."/>
        </authorList>
    </citation>
    <scope>NUCLEOTIDE SEQUENCE [LARGE SCALE GENOMIC DNA]</scope>
    <source>
        <strain evidence="3">Sse05_10M</strain>
    </source>
</reference>
<gene>
    <name evidence="3" type="ORF">JOB18_025655</name>
</gene>
<accession>A0AAV6RUW2</accession>
<name>A0AAV6RUW2_SOLSE</name>
<feature type="transmembrane region" description="Helical" evidence="2">
    <location>
        <begin position="85"/>
        <end position="108"/>
    </location>
</feature>
<evidence type="ECO:0000256" key="2">
    <source>
        <dbReference type="SAM" id="Phobius"/>
    </source>
</evidence>
<keyword evidence="4" id="KW-1185">Reference proteome</keyword>